<dbReference type="AlphaFoldDB" id="A0A317X8Y5"/>
<keyword evidence="3" id="KW-1185">Reference proteome</keyword>
<gene>
    <name evidence="2" type="ORF">BO94DRAFT_543358</name>
</gene>
<dbReference type="Proteomes" id="UP000246702">
    <property type="component" value="Unassembled WGS sequence"/>
</dbReference>
<dbReference type="GeneID" id="37115277"/>
<accession>A0A317X8Y5</accession>
<dbReference type="Pfam" id="PF14223">
    <property type="entry name" value="Retrotran_gag_2"/>
    <property type="match status" value="1"/>
</dbReference>
<comment type="caution">
    <text evidence="2">The sequence shown here is derived from an EMBL/GenBank/DDBJ whole genome shotgun (WGS) entry which is preliminary data.</text>
</comment>
<reference evidence="2 3" key="1">
    <citation type="submission" date="2016-12" db="EMBL/GenBank/DDBJ databases">
        <title>The genomes of Aspergillus section Nigri reveals drivers in fungal speciation.</title>
        <authorList>
            <consortium name="DOE Joint Genome Institute"/>
            <person name="Vesth T.C."/>
            <person name="Nybo J."/>
            <person name="Theobald S."/>
            <person name="Brandl J."/>
            <person name="Frisvad J.C."/>
            <person name="Nielsen K.F."/>
            <person name="Lyhne E.K."/>
            <person name="Kogle M.E."/>
            <person name="Kuo A."/>
            <person name="Riley R."/>
            <person name="Clum A."/>
            <person name="Nolan M."/>
            <person name="Lipzen A."/>
            <person name="Salamov A."/>
            <person name="Henrissat B."/>
            <person name="Wiebenga A."/>
            <person name="De Vries R.P."/>
            <person name="Grigoriev I.V."/>
            <person name="Mortensen U.H."/>
            <person name="Andersen M.R."/>
            <person name="Baker S.E."/>
        </authorList>
    </citation>
    <scope>NUCLEOTIDE SEQUENCE [LARGE SCALE GENOMIC DNA]</scope>
    <source>
        <strain evidence="2 3">CBS 115572</strain>
    </source>
</reference>
<dbReference type="OrthoDB" id="4239548at2759"/>
<feature type="region of interest" description="Disordered" evidence="1">
    <location>
        <begin position="1"/>
        <end position="20"/>
    </location>
</feature>
<dbReference type="RefSeq" id="XP_025470863.1">
    <property type="nucleotide sequence ID" value="XM_025613134.1"/>
</dbReference>
<evidence type="ECO:0000313" key="3">
    <source>
        <dbReference type="Proteomes" id="UP000246702"/>
    </source>
</evidence>
<proteinExistence type="predicted"/>
<feature type="region of interest" description="Disordered" evidence="1">
    <location>
        <begin position="236"/>
        <end position="255"/>
    </location>
</feature>
<dbReference type="EMBL" id="MSFK01000005">
    <property type="protein sequence ID" value="PWY94102.1"/>
    <property type="molecule type" value="Genomic_DNA"/>
</dbReference>
<organism evidence="2 3">
    <name type="scientific">Aspergillus sclerotioniger CBS 115572</name>
    <dbReference type="NCBI Taxonomy" id="1450535"/>
    <lineage>
        <taxon>Eukaryota</taxon>
        <taxon>Fungi</taxon>
        <taxon>Dikarya</taxon>
        <taxon>Ascomycota</taxon>
        <taxon>Pezizomycotina</taxon>
        <taxon>Eurotiomycetes</taxon>
        <taxon>Eurotiomycetidae</taxon>
        <taxon>Eurotiales</taxon>
        <taxon>Aspergillaceae</taxon>
        <taxon>Aspergillus</taxon>
        <taxon>Aspergillus subgen. Circumdati</taxon>
    </lineage>
</organism>
<protein>
    <submittedName>
        <fullName evidence="2">Uncharacterized protein</fullName>
    </submittedName>
</protein>
<evidence type="ECO:0000256" key="1">
    <source>
        <dbReference type="SAM" id="MobiDB-lite"/>
    </source>
</evidence>
<sequence>MTSNHNPLNTTNQSSTSFNPTMLTGSQTYMKWRRDLHLIAAHHGIYTPPPQIDDYITNIDTILSSPKYKDKDDKPLLKDLLLQSVETQLEQDLKAQEKKSEDKLKAMALLILHVSPSIRSILSDYTDPYQAFQYLSTRYKMNNPHILHREIANLTLDDCSDLNDFFGTLGDKVQNLRELNHSYDDCAVQAKIMRSLTPEYDGIIREMNLVYNGPRQTWPSLEEFKERLLEEEEEIMERKVEQGSSTRDKKRKCPV</sequence>
<evidence type="ECO:0000313" key="2">
    <source>
        <dbReference type="EMBL" id="PWY94102.1"/>
    </source>
</evidence>
<name>A0A317X8Y5_9EURO</name>